<protein>
    <recommendedName>
        <fullName evidence="2">HicB-like antitoxin of toxin-antitoxin system domain-containing protein</fullName>
    </recommendedName>
</protein>
<dbReference type="InterPro" id="IPR035069">
    <property type="entry name" value="TTHA1013/TTHA0281-like"/>
</dbReference>
<dbReference type="Gene3D" id="3.30.160.250">
    <property type="match status" value="1"/>
</dbReference>
<comment type="caution">
    <text evidence="1">The sequence shown here is derived from an EMBL/GenBank/DDBJ whole genome shotgun (WGS) entry which is preliminary data.</text>
</comment>
<dbReference type="SUPFAM" id="SSF143100">
    <property type="entry name" value="TTHA1013/TTHA0281-like"/>
    <property type="match status" value="1"/>
</dbReference>
<evidence type="ECO:0008006" key="2">
    <source>
        <dbReference type="Google" id="ProtNLM"/>
    </source>
</evidence>
<evidence type="ECO:0000313" key="1">
    <source>
        <dbReference type="EMBL" id="GAH63858.1"/>
    </source>
</evidence>
<name>X1J249_9ZZZZ</name>
<organism evidence="1">
    <name type="scientific">marine sediment metagenome</name>
    <dbReference type="NCBI Taxonomy" id="412755"/>
    <lineage>
        <taxon>unclassified sequences</taxon>
        <taxon>metagenomes</taxon>
        <taxon>ecological metagenomes</taxon>
    </lineage>
</organism>
<dbReference type="AlphaFoldDB" id="X1J249"/>
<accession>X1J249</accession>
<reference evidence="1" key="1">
    <citation type="journal article" date="2014" name="Front. Microbiol.">
        <title>High frequency of phylogenetically diverse reductive dehalogenase-homologous genes in deep subseafloor sedimentary metagenomes.</title>
        <authorList>
            <person name="Kawai M."/>
            <person name="Futagami T."/>
            <person name="Toyoda A."/>
            <person name="Takaki Y."/>
            <person name="Nishi S."/>
            <person name="Hori S."/>
            <person name="Arai W."/>
            <person name="Tsubouchi T."/>
            <person name="Morono Y."/>
            <person name="Uchiyama I."/>
            <person name="Ito T."/>
            <person name="Fujiyama A."/>
            <person name="Inagaki F."/>
            <person name="Takami H."/>
        </authorList>
    </citation>
    <scope>NUCLEOTIDE SEQUENCE</scope>
    <source>
        <strain evidence="1">Expedition CK06-06</strain>
    </source>
</reference>
<proteinExistence type="predicted"/>
<dbReference type="EMBL" id="BARU01030483">
    <property type="protein sequence ID" value="GAH63858.1"/>
    <property type="molecule type" value="Genomic_DNA"/>
</dbReference>
<gene>
    <name evidence="1" type="ORF">S03H2_48358</name>
</gene>
<sequence>MQLEDMMKELPAYEIFFSNDDNGYIARIIKIPECSGFGNCKSEALRELSIAWQLHQEIIRI</sequence>